<evidence type="ECO:0000256" key="1">
    <source>
        <dbReference type="ARBA" id="ARBA00004479"/>
    </source>
</evidence>
<dbReference type="AlphaFoldDB" id="Q2IPN0"/>
<dbReference type="Pfam" id="PF07679">
    <property type="entry name" value="I-set"/>
    <property type="match status" value="1"/>
</dbReference>
<dbReference type="EMBL" id="CP000251">
    <property type="protein sequence ID" value="ABC80766.1"/>
    <property type="molecule type" value="Genomic_DNA"/>
</dbReference>
<dbReference type="OrthoDB" id="9770043at2"/>
<dbReference type="GO" id="GO:0005886">
    <property type="term" value="C:plasma membrane"/>
    <property type="evidence" value="ECO:0007669"/>
    <property type="project" value="TreeGrafter"/>
</dbReference>
<feature type="signal peptide" evidence="7">
    <location>
        <begin position="1"/>
        <end position="29"/>
    </location>
</feature>
<dbReference type="SUPFAM" id="SSF51126">
    <property type="entry name" value="Pectin lyase-like"/>
    <property type="match status" value="1"/>
</dbReference>
<reference evidence="9" key="1">
    <citation type="submission" date="2006-01" db="EMBL/GenBank/DDBJ databases">
        <title>Complete sequence of Anaeromyxobacter dehalogenans 2CP-C.</title>
        <authorList>
            <consortium name="US DOE Joint Genome Institute"/>
            <person name="Copeland A."/>
            <person name="Lucas S."/>
            <person name="Lapidus A."/>
            <person name="Barry K."/>
            <person name="Detter J.C."/>
            <person name="Glavina T."/>
            <person name="Hammon N."/>
            <person name="Israni S."/>
            <person name="Pitluck S."/>
            <person name="Brettin T."/>
            <person name="Bruce D."/>
            <person name="Han C."/>
            <person name="Tapia R."/>
            <person name="Gilna P."/>
            <person name="Kiss H."/>
            <person name="Schmutz J."/>
            <person name="Larimer F."/>
            <person name="Land M."/>
            <person name="Kyrpides N."/>
            <person name="Anderson I."/>
            <person name="Sanford R.A."/>
            <person name="Ritalahti K.M."/>
            <person name="Thomas H.S."/>
            <person name="Kirby J.R."/>
            <person name="Zhulin I.B."/>
            <person name="Loeffler F.E."/>
            <person name="Richardson P."/>
        </authorList>
    </citation>
    <scope>NUCLEOTIDE SEQUENCE</scope>
    <source>
        <strain evidence="9">2CP-C</strain>
    </source>
</reference>
<accession>Q2IPN0</accession>
<comment type="subcellular location">
    <subcellularLocation>
        <location evidence="1">Membrane</location>
        <topology evidence="1">Single-pass type I membrane protein</topology>
    </subcellularLocation>
</comment>
<proteinExistence type="predicted"/>
<keyword evidence="7" id="KW-0732">Signal</keyword>
<name>Q2IPN0_ANADE</name>
<dbReference type="InterPro" id="IPR036179">
    <property type="entry name" value="Ig-like_dom_sf"/>
</dbReference>
<dbReference type="Proteomes" id="UP000001935">
    <property type="component" value="Chromosome"/>
</dbReference>
<evidence type="ECO:0000256" key="3">
    <source>
        <dbReference type="ARBA" id="ARBA00023157"/>
    </source>
</evidence>
<protein>
    <recommendedName>
        <fullName evidence="8">Ig-like domain-containing protein</fullName>
    </recommendedName>
</protein>
<evidence type="ECO:0000256" key="6">
    <source>
        <dbReference type="SAM" id="MobiDB-lite"/>
    </source>
</evidence>
<organism evidence="9 10">
    <name type="scientific">Anaeromyxobacter dehalogenans (strain 2CP-C)</name>
    <dbReference type="NCBI Taxonomy" id="290397"/>
    <lineage>
        <taxon>Bacteria</taxon>
        <taxon>Pseudomonadati</taxon>
        <taxon>Myxococcota</taxon>
        <taxon>Myxococcia</taxon>
        <taxon>Myxococcales</taxon>
        <taxon>Cystobacterineae</taxon>
        <taxon>Anaeromyxobacteraceae</taxon>
        <taxon>Anaeromyxobacter</taxon>
    </lineage>
</organism>
<feature type="chain" id="PRO_5004210081" description="Ig-like domain-containing protein" evidence="7">
    <location>
        <begin position="30"/>
        <end position="760"/>
    </location>
</feature>
<evidence type="ECO:0000256" key="5">
    <source>
        <dbReference type="ARBA" id="ARBA00023319"/>
    </source>
</evidence>
<dbReference type="SMART" id="SM00409">
    <property type="entry name" value="IG"/>
    <property type="match status" value="2"/>
</dbReference>
<dbReference type="InterPro" id="IPR011050">
    <property type="entry name" value="Pectin_lyase_fold/virulence"/>
</dbReference>
<keyword evidence="3" id="KW-1015">Disulfide bond</keyword>
<evidence type="ECO:0000313" key="9">
    <source>
        <dbReference type="EMBL" id="ABC80766.1"/>
    </source>
</evidence>
<dbReference type="SUPFAM" id="SSF48726">
    <property type="entry name" value="Immunoglobulin"/>
    <property type="match status" value="2"/>
</dbReference>
<dbReference type="Gene3D" id="2.60.40.10">
    <property type="entry name" value="Immunoglobulins"/>
    <property type="match status" value="1"/>
</dbReference>
<dbReference type="KEGG" id="ade:Adeh_0991"/>
<dbReference type="InterPro" id="IPR013098">
    <property type="entry name" value="Ig_I-set"/>
</dbReference>
<keyword evidence="2" id="KW-0472">Membrane</keyword>
<dbReference type="RefSeq" id="WP_011420049.1">
    <property type="nucleotide sequence ID" value="NC_007760.1"/>
</dbReference>
<dbReference type="InterPro" id="IPR007110">
    <property type="entry name" value="Ig-like_dom"/>
</dbReference>
<keyword evidence="5" id="KW-0393">Immunoglobulin domain</keyword>
<feature type="domain" description="Ig-like" evidence="8">
    <location>
        <begin position="47"/>
        <end position="132"/>
    </location>
</feature>
<sequence>MSSRIPIRAASAHARAAAIAALIVTVACSAGGGSPRSGDVPPVLTAPAFLTQPSDQEAREGERATFAAGVEGNPAPELQWERSAPGSTDWAELPGATGPAYTTAPLAAADGGARYRVRARNDAGVRTSREASLRVSWLHLLASPTGVAVLAGGDATFEAAFDGDPAPALQWQSAAPGGAWADVAGATTGVLTRRGVTALDDGLRVRAVATSAAGTIASAEATLTVTTTPPPPPGPTISAFAAVPAQITAGGATRLEYAFANGTGSIDGTALPGSSGTLTETPDATRTYTLTVTGEGGQTVARSATVTVYPVPVIRSFTVPDHVPPGVSATLVADFAAGAGGTATIDQAVGAVQSGIAATTRPITAPTTFTLTVTNALGVSASTTKTITLGIDVAPGGSIPDAIGAATPGTTVYVNPGTYSPAATAEAFLVFRAEKNGVVVRGTGASPEQVVLDGQGRVLHVVFFDQGIDASTRLENLTITGGRALPDELFPGGFTPELRPEISQTALPYSDFYNDGAGAMLFLAAPVIERVVFHDNVANRCAGAISVFATPSGPDFPAVGPLIRDCEFHHNHTGLLGNGGAIDVYSYGTRATIVNGLFVGNTGSGGQVAVLGGSSATIRSSTFIGSQGPLDVVGGVMVERAQSVVVQDSVFVDQSLPGLPPVQLRLEPSIPTELAFEGNLFSNADPAWTPPAGFTMIADPLFTAGPRGSYYLSQLAAGQAATSPAVDAGTGAASDLAGRTTRTDGVPDAGAVDVGYHYAP</sequence>
<dbReference type="GO" id="GO:0050839">
    <property type="term" value="F:cell adhesion molecule binding"/>
    <property type="evidence" value="ECO:0007669"/>
    <property type="project" value="TreeGrafter"/>
</dbReference>
<dbReference type="InterPro" id="IPR003599">
    <property type="entry name" value="Ig_sub"/>
</dbReference>
<dbReference type="InterPro" id="IPR013783">
    <property type="entry name" value="Ig-like_fold"/>
</dbReference>
<evidence type="ECO:0000256" key="2">
    <source>
        <dbReference type="ARBA" id="ARBA00023136"/>
    </source>
</evidence>
<feature type="region of interest" description="Disordered" evidence="6">
    <location>
        <begin position="725"/>
        <end position="760"/>
    </location>
</feature>
<dbReference type="HOGENOM" id="CLU_366672_0_0_7"/>
<keyword evidence="4" id="KW-0325">Glycoprotein</keyword>
<dbReference type="PANTHER" id="PTHR11640">
    <property type="entry name" value="NEPHRIN"/>
    <property type="match status" value="1"/>
</dbReference>
<dbReference type="eggNOG" id="COG3250">
    <property type="taxonomic scope" value="Bacteria"/>
</dbReference>
<evidence type="ECO:0000256" key="4">
    <source>
        <dbReference type="ARBA" id="ARBA00023180"/>
    </source>
</evidence>
<dbReference type="InterPro" id="IPR051275">
    <property type="entry name" value="Cell_adhesion_signaling"/>
</dbReference>
<evidence type="ECO:0000259" key="8">
    <source>
        <dbReference type="PROSITE" id="PS50835"/>
    </source>
</evidence>
<evidence type="ECO:0000256" key="7">
    <source>
        <dbReference type="SAM" id="SignalP"/>
    </source>
</evidence>
<dbReference type="PROSITE" id="PS51257">
    <property type="entry name" value="PROKAR_LIPOPROTEIN"/>
    <property type="match status" value="1"/>
</dbReference>
<dbReference type="Gene3D" id="2.160.20.10">
    <property type="entry name" value="Single-stranded right-handed beta-helix, Pectin lyase-like"/>
    <property type="match status" value="1"/>
</dbReference>
<dbReference type="GO" id="GO:0098609">
    <property type="term" value="P:cell-cell adhesion"/>
    <property type="evidence" value="ECO:0007669"/>
    <property type="project" value="TreeGrafter"/>
</dbReference>
<dbReference type="STRING" id="290397.Adeh_0991"/>
<dbReference type="PROSITE" id="PS50835">
    <property type="entry name" value="IG_LIKE"/>
    <property type="match status" value="1"/>
</dbReference>
<dbReference type="InterPro" id="IPR012334">
    <property type="entry name" value="Pectin_lyas_fold"/>
</dbReference>
<gene>
    <name evidence="9" type="ordered locus">Adeh_0991</name>
</gene>
<dbReference type="GO" id="GO:0005911">
    <property type="term" value="C:cell-cell junction"/>
    <property type="evidence" value="ECO:0007669"/>
    <property type="project" value="TreeGrafter"/>
</dbReference>
<dbReference type="PANTHER" id="PTHR11640:SF31">
    <property type="entry name" value="IRREGULAR CHIASM C-ROUGHEST PROTEIN-RELATED"/>
    <property type="match status" value="1"/>
</dbReference>
<evidence type="ECO:0000313" key="10">
    <source>
        <dbReference type="Proteomes" id="UP000001935"/>
    </source>
</evidence>